<reference evidence="20" key="1">
    <citation type="submission" date="2016-04" db="EMBL/GenBank/DDBJ databases">
        <title>Towards a higher-level phylogeny of ensiferan insects inferred from mitochondrial genome sequences.</title>
        <authorList>
            <person name="Zhou Z.J."/>
        </authorList>
    </citation>
    <scope>NUCLEOTIDE SEQUENCE</scope>
</reference>
<keyword evidence="9 18" id="KW-0999">Mitochondrion inner membrane</keyword>
<evidence type="ECO:0000256" key="16">
    <source>
        <dbReference type="ARBA" id="ARBA00023136"/>
    </source>
</evidence>
<feature type="transmembrane region" description="Helical" evidence="18">
    <location>
        <begin position="194"/>
        <end position="215"/>
    </location>
</feature>
<keyword evidence="15 18" id="KW-0496">Mitochondrion</keyword>
<dbReference type="PANTHER" id="PTHR46552:SF1">
    <property type="entry name" value="NADH-UBIQUINONE OXIDOREDUCTASE CHAIN 2"/>
    <property type="match status" value="1"/>
</dbReference>
<evidence type="ECO:0000256" key="2">
    <source>
        <dbReference type="ARBA" id="ARBA00004448"/>
    </source>
</evidence>
<feature type="transmembrane region" description="Helical" evidence="18">
    <location>
        <begin position="58"/>
        <end position="79"/>
    </location>
</feature>
<evidence type="ECO:0000256" key="15">
    <source>
        <dbReference type="ARBA" id="ARBA00023128"/>
    </source>
</evidence>
<evidence type="ECO:0000256" key="3">
    <source>
        <dbReference type="ARBA" id="ARBA00007012"/>
    </source>
</evidence>
<evidence type="ECO:0000256" key="8">
    <source>
        <dbReference type="ARBA" id="ARBA00022692"/>
    </source>
</evidence>
<keyword evidence="10 18" id="KW-1278">Translocase</keyword>
<feature type="domain" description="NADH:quinone oxidoreductase/Mrp antiporter transmembrane" evidence="19">
    <location>
        <begin position="22"/>
        <end position="282"/>
    </location>
</feature>
<evidence type="ECO:0000313" key="20">
    <source>
        <dbReference type="EMBL" id="AQM39902.1"/>
    </source>
</evidence>
<feature type="transmembrane region" description="Helical" evidence="18">
    <location>
        <begin position="6"/>
        <end position="37"/>
    </location>
</feature>
<protein>
    <recommendedName>
        <fullName evidence="5 18">NADH-ubiquinone oxidoreductase chain 2</fullName>
        <ecNumber evidence="4 18">7.1.1.2</ecNumber>
    </recommendedName>
</protein>
<dbReference type="InterPro" id="IPR003917">
    <property type="entry name" value="NADH_UbQ_OxRdtase_chain2"/>
</dbReference>
<comment type="function">
    <text evidence="1">Core subunit of the mitochondrial membrane respiratory chain NADH dehydrogenase (Complex I) that is believed to belong to the minimal assembly required for catalysis. Complex I functions in the transfer of electrons from NADH to the respiratory chain. The immediate electron acceptor for the enzyme is believed to be ubiquinone.</text>
</comment>
<comment type="similarity">
    <text evidence="3 18">Belongs to the complex I subunit 2 family.</text>
</comment>
<dbReference type="GO" id="GO:0006120">
    <property type="term" value="P:mitochondrial electron transport, NADH to ubiquinone"/>
    <property type="evidence" value="ECO:0007669"/>
    <property type="project" value="InterPro"/>
</dbReference>
<dbReference type="PANTHER" id="PTHR46552">
    <property type="entry name" value="NADH-UBIQUINONE OXIDOREDUCTASE CHAIN 2"/>
    <property type="match status" value="1"/>
</dbReference>
<dbReference type="AlphaFoldDB" id="A0A1Q1MP94"/>
<feature type="transmembrane region" description="Helical" evidence="18">
    <location>
        <begin position="123"/>
        <end position="141"/>
    </location>
</feature>
<evidence type="ECO:0000256" key="11">
    <source>
        <dbReference type="ARBA" id="ARBA00022982"/>
    </source>
</evidence>
<evidence type="ECO:0000259" key="19">
    <source>
        <dbReference type="Pfam" id="PF00361"/>
    </source>
</evidence>
<geneLocation type="mitochondrion" evidence="20"/>
<comment type="function">
    <text evidence="18">Core subunit of the mitochondrial membrane respiratory chain NADH dehydrogenase (Complex I) which catalyzes electron transfer from NADH through the respiratory chain, using ubiquinone as an electron acceptor. Essential for the catalytic activity and assembly of complex I.</text>
</comment>
<feature type="transmembrane region" description="Helical" evidence="18">
    <location>
        <begin position="315"/>
        <end position="336"/>
    </location>
</feature>
<evidence type="ECO:0000256" key="6">
    <source>
        <dbReference type="ARBA" id="ARBA00022448"/>
    </source>
</evidence>
<organism evidence="20">
    <name type="scientific">Deflorita sp. ZJZ-2017</name>
    <dbReference type="NCBI Taxonomy" id="1945539"/>
    <lineage>
        <taxon>Eukaryota</taxon>
        <taxon>Metazoa</taxon>
        <taxon>Ecdysozoa</taxon>
        <taxon>Arthropoda</taxon>
        <taxon>Hexapoda</taxon>
        <taxon>Insecta</taxon>
        <taxon>Pterygota</taxon>
        <taxon>Neoptera</taxon>
        <taxon>Polyneoptera</taxon>
        <taxon>Orthoptera</taxon>
        <taxon>Ensifera</taxon>
        <taxon>Tettigoniidea</taxon>
        <taxon>Tettigonioidea</taxon>
        <taxon>Tettigoniidae</taxon>
        <taxon>Phaneropterinae</taxon>
        <taxon>Mirolliini</taxon>
        <taxon>Deflorita</taxon>
    </lineage>
</organism>
<evidence type="ECO:0000256" key="12">
    <source>
        <dbReference type="ARBA" id="ARBA00022989"/>
    </source>
</evidence>
<evidence type="ECO:0000256" key="14">
    <source>
        <dbReference type="ARBA" id="ARBA00023075"/>
    </source>
</evidence>
<dbReference type="GO" id="GO:0005743">
    <property type="term" value="C:mitochondrial inner membrane"/>
    <property type="evidence" value="ECO:0007669"/>
    <property type="project" value="UniProtKB-SubCell"/>
</dbReference>
<evidence type="ECO:0000256" key="4">
    <source>
        <dbReference type="ARBA" id="ARBA00012944"/>
    </source>
</evidence>
<feature type="transmembrane region" description="Helical" evidence="18">
    <location>
        <begin position="147"/>
        <end position="164"/>
    </location>
</feature>
<evidence type="ECO:0000256" key="7">
    <source>
        <dbReference type="ARBA" id="ARBA00022660"/>
    </source>
</evidence>
<evidence type="ECO:0000256" key="17">
    <source>
        <dbReference type="ARBA" id="ARBA00049551"/>
    </source>
</evidence>
<evidence type="ECO:0000256" key="1">
    <source>
        <dbReference type="ARBA" id="ARBA00003257"/>
    </source>
</evidence>
<dbReference type="EMBL" id="KX057719">
    <property type="protein sequence ID" value="AQM39902.1"/>
    <property type="molecule type" value="Genomic_DNA"/>
</dbReference>
<name>A0A1Q1MP94_9ORTH</name>
<keyword evidence="13 18" id="KW-0520">NAD</keyword>
<comment type="subcellular location">
    <subcellularLocation>
        <location evidence="2 18">Mitochondrion inner membrane</location>
        <topology evidence="2 18">Multi-pass membrane protein</topology>
    </subcellularLocation>
</comment>
<evidence type="ECO:0000256" key="5">
    <source>
        <dbReference type="ARBA" id="ARBA00021008"/>
    </source>
</evidence>
<evidence type="ECO:0000256" key="13">
    <source>
        <dbReference type="ARBA" id="ARBA00023027"/>
    </source>
</evidence>
<accession>A0A1Q1MP94</accession>
<keyword evidence="7 18" id="KW-0679">Respiratory chain</keyword>
<evidence type="ECO:0000256" key="18">
    <source>
        <dbReference type="RuleBase" id="RU003403"/>
    </source>
</evidence>
<feature type="transmembrane region" description="Helical" evidence="18">
    <location>
        <begin position="91"/>
        <end position="111"/>
    </location>
</feature>
<comment type="catalytic activity">
    <reaction evidence="17 18">
        <text>a ubiquinone + NADH + 5 H(+)(in) = a ubiquinol + NAD(+) + 4 H(+)(out)</text>
        <dbReference type="Rhea" id="RHEA:29091"/>
        <dbReference type="Rhea" id="RHEA-COMP:9565"/>
        <dbReference type="Rhea" id="RHEA-COMP:9566"/>
        <dbReference type="ChEBI" id="CHEBI:15378"/>
        <dbReference type="ChEBI" id="CHEBI:16389"/>
        <dbReference type="ChEBI" id="CHEBI:17976"/>
        <dbReference type="ChEBI" id="CHEBI:57540"/>
        <dbReference type="ChEBI" id="CHEBI:57945"/>
        <dbReference type="EC" id="7.1.1.2"/>
    </reaction>
</comment>
<dbReference type="InterPro" id="IPR050175">
    <property type="entry name" value="Complex_I_Subunit_2"/>
</dbReference>
<keyword evidence="11 18" id="KW-0249">Electron transport</keyword>
<feature type="transmembrane region" description="Helical" evidence="18">
    <location>
        <begin position="235"/>
        <end position="257"/>
    </location>
</feature>
<sequence>MPSKDTLFLILLATGTLITISSSSWFGAWMGLELNLLSFIPLMSNTRNTFSTEASLKYFLVQSIASMVLFFSIILMYIIESSLTYLHCLPLFLMSSSLFLKMGAAPFHFWFPSIMEGSTWKNCFILMTWQKIAPFVLLSYVIPMSKFLIIMIITSITVGSIGGLNQTSLRKIMAYSSITHTGWMLASMNAGDNIWLIYFIIYSFLTASMTFLFYYYNLSRINQSFLFTMDPMMKFNLFLLILSLGGLPPFLGFLPKWLVIQSLVMTNQFFLVTIMVITTLITLLYYWNMLWGTYLLSNYKQKNNYNQRTVSPQPFLITLITYSNLGLSLCAMISCLM</sequence>
<evidence type="ECO:0000256" key="10">
    <source>
        <dbReference type="ARBA" id="ARBA00022967"/>
    </source>
</evidence>
<feature type="transmembrane region" description="Helical" evidence="18">
    <location>
        <begin position="269"/>
        <end position="287"/>
    </location>
</feature>
<dbReference type="EC" id="7.1.1.2" evidence="4 18"/>
<dbReference type="PRINTS" id="PR01436">
    <property type="entry name" value="NADHDHGNASE2"/>
</dbReference>
<dbReference type="Pfam" id="PF00361">
    <property type="entry name" value="Proton_antipo_M"/>
    <property type="match status" value="1"/>
</dbReference>
<keyword evidence="16 18" id="KW-0472">Membrane</keyword>
<keyword evidence="8 18" id="KW-0812">Transmembrane</keyword>
<dbReference type="InterPro" id="IPR001750">
    <property type="entry name" value="ND/Mrp_TM"/>
</dbReference>
<dbReference type="GO" id="GO:0008137">
    <property type="term" value="F:NADH dehydrogenase (ubiquinone) activity"/>
    <property type="evidence" value="ECO:0007669"/>
    <property type="project" value="UniProtKB-EC"/>
</dbReference>
<keyword evidence="14 18" id="KW-0830">Ubiquinone</keyword>
<gene>
    <name evidence="20" type="primary">ND2</name>
</gene>
<evidence type="ECO:0000256" key="9">
    <source>
        <dbReference type="ARBA" id="ARBA00022792"/>
    </source>
</evidence>
<keyword evidence="6" id="KW-0813">Transport</keyword>
<proteinExistence type="inferred from homology"/>
<keyword evidence="12 18" id="KW-1133">Transmembrane helix</keyword>